<dbReference type="PRINTS" id="PR00080">
    <property type="entry name" value="SDRFAMILY"/>
</dbReference>
<sequence>MMAVLTVLGLLSVVWGVYAVWTWWREREMLPRLVDKTVLITGCDSGFGNLLARRLDQLGLRVFAGCLTEAGVAELRQSCSERLQPIRMDITSSDSVQQAFLVVKDSVGSKGLWGLVNNAGIFGPLGSVEWPTIEDYRAVLNVNLLGLIDVTKTFLPLLKKSRGRVVNVTSGAGRTAVPFQGPYTVSKYGAEGFSDVLRRGMKYFGVTVHIIEPGKFRTGIVVQEAIRRNMYGCYESQSQETKEEYGLDYVHEMHKGFNEDEGDDPTAVSMAMEHALCAAHPKSRYVVGQATRRVWVPISWLPTDLGDYVIRVVAPWMAPVPAACKGGA</sequence>
<dbReference type="Gene3D" id="3.40.50.720">
    <property type="entry name" value="NAD(P)-binding Rossmann-like Domain"/>
    <property type="match status" value="1"/>
</dbReference>
<dbReference type="PRINTS" id="PR00081">
    <property type="entry name" value="GDHRDH"/>
</dbReference>
<dbReference type="AlphaFoldDB" id="A0A9J7KUN6"/>
<dbReference type="FunFam" id="3.40.50.720:FF:000074">
    <property type="entry name" value="Retinol dehydrogenase type 1"/>
    <property type="match status" value="1"/>
</dbReference>
<evidence type="ECO:0000313" key="4">
    <source>
        <dbReference type="Proteomes" id="UP000001554"/>
    </source>
</evidence>
<name>A0A9J7KUN6_BRAFL</name>
<dbReference type="PANTHER" id="PTHR43313">
    <property type="entry name" value="SHORT-CHAIN DEHYDROGENASE/REDUCTASE FAMILY 9C"/>
    <property type="match status" value="1"/>
</dbReference>
<dbReference type="GO" id="GO:0008202">
    <property type="term" value="P:steroid metabolic process"/>
    <property type="evidence" value="ECO:0000318"/>
    <property type="project" value="GO_Central"/>
</dbReference>
<dbReference type="Proteomes" id="UP000001554">
    <property type="component" value="Chromosome 3"/>
</dbReference>
<organism evidence="4 5">
    <name type="scientific">Branchiostoma floridae</name>
    <name type="common">Florida lancelet</name>
    <name type="synonym">Amphioxus</name>
    <dbReference type="NCBI Taxonomy" id="7739"/>
    <lineage>
        <taxon>Eukaryota</taxon>
        <taxon>Metazoa</taxon>
        <taxon>Chordata</taxon>
        <taxon>Cephalochordata</taxon>
        <taxon>Leptocardii</taxon>
        <taxon>Amphioxiformes</taxon>
        <taxon>Branchiostomatidae</taxon>
        <taxon>Branchiostoma</taxon>
    </lineage>
</organism>
<protein>
    <submittedName>
        <fullName evidence="5">Retinol dehydrogenase 16-like</fullName>
    </submittedName>
</protein>
<dbReference type="KEGG" id="bfo:118412029"/>
<evidence type="ECO:0000256" key="2">
    <source>
        <dbReference type="ARBA" id="ARBA00023002"/>
    </source>
</evidence>
<reference evidence="4" key="1">
    <citation type="journal article" date="2020" name="Nat. Ecol. Evol.">
        <title>Deeply conserved synteny resolves early events in vertebrate evolution.</title>
        <authorList>
            <person name="Simakov O."/>
            <person name="Marletaz F."/>
            <person name="Yue J.X."/>
            <person name="O'Connell B."/>
            <person name="Jenkins J."/>
            <person name="Brandt A."/>
            <person name="Calef R."/>
            <person name="Tung C.H."/>
            <person name="Huang T.K."/>
            <person name="Schmutz J."/>
            <person name="Satoh N."/>
            <person name="Yu J.K."/>
            <person name="Putnam N.H."/>
            <person name="Green R.E."/>
            <person name="Rokhsar D.S."/>
        </authorList>
    </citation>
    <scope>NUCLEOTIDE SEQUENCE [LARGE SCALE GENOMIC DNA]</scope>
    <source>
        <strain evidence="4">S238N-H82</strain>
    </source>
</reference>
<dbReference type="PROSITE" id="PS00061">
    <property type="entry name" value="ADH_SHORT"/>
    <property type="match status" value="1"/>
</dbReference>
<evidence type="ECO:0000313" key="5">
    <source>
        <dbReference type="RefSeq" id="XP_035670511.1"/>
    </source>
</evidence>
<proteinExistence type="inferred from homology"/>
<dbReference type="GeneID" id="118412029"/>
<evidence type="ECO:0000256" key="1">
    <source>
        <dbReference type="ARBA" id="ARBA00006484"/>
    </source>
</evidence>
<keyword evidence="2" id="KW-0560">Oxidoreductase</keyword>
<reference evidence="5" key="2">
    <citation type="submission" date="2025-08" db="UniProtKB">
        <authorList>
            <consortium name="RefSeq"/>
        </authorList>
    </citation>
    <scope>IDENTIFICATION</scope>
    <source>
        <strain evidence="5">S238N-H82</strain>
        <tissue evidence="5">Testes</tissue>
    </source>
</reference>
<accession>A0A9J7KUN6</accession>
<dbReference type="OrthoDB" id="5296at2759"/>
<dbReference type="SUPFAM" id="SSF51735">
    <property type="entry name" value="NAD(P)-binding Rossmann-fold domains"/>
    <property type="match status" value="1"/>
</dbReference>
<dbReference type="InterPro" id="IPR020904">
    <property type="entry name" value="Sc_DH/Rdtase_CS"/>
</dbReference>
<dbReference type="GO" id="GO:0016491">
    <property type="term" value="F:oxidoreductase activity"/>
    <property type="evidence" value="ECO:0000318"/>
    <property type="project" value="GO_Central"/>
</dbReference>
<comment type="similarity">
    <text evidence="1 3">Belongs to the short-chain dehydrogenases/reductases (SDR) family.</text>
</comment>
<dbReference type="InterPro" id="IPR002347">
    <property type="entry name" value="SDR_fam"/>
</dbReference>
<keyword evidence="4" id="KW-1185">Reference proteome</keyword>
<dbReference type="PANTHER" id="PTHR43313:SF1">
    <property type="entry name" value="3BETA-HYDROXYSTEROID DEHYDROGENASE DHS-16"/>
    <property type="match status" value="1"/>
</dbReference>
<dbReference type="Pfam" id="PF00106">
    <property type="entry name" value="adh_short"/>
    <property type="match status" value="1"/>
</dbReference>
<gene>
    <name evidence="5" type="primary">LOC118412029</name>
</gene>
<dbReference type="RefSeq" id="XP_035670511.1">
    <property type="nucleotide sequence ID" value="XM_035814618.1"/>
</dbReference>
<dbReference type="InterPro" id="IPR036291">
    <property type="entry name" value="NAD(P)-bd_dom_sf"/>
</dbReference>
<dbReference type="OMA" id="VDWLVIE"/>
<evidence type="ECO:0000256" key="3">
    <source>
        <dbReference type="RuleBase" id="RU000363"/>
    </source>
</evidence>